<dbReference type="EMBL" id="JBIBDZ010000016">
    <property type="protein sequence ID" value="MFF5923863.1"/>
    <property type="molecule type" value="Genomic_DNA"/>
</dbReference>
<dbReference type="Proteomes" id="UP001602370">
    <property type="component" value="Unassembled WGS sequence"/>
</dbReference>
<evidence type="ECO:0000256" key="1">
    <source>
        <dbReference type="SAM" id="SignalP"/>
    </source>
</evidence>
<feature type="signal peptide" evidence="1">
    <location>
        <begin position="1"/>
        <end position="34"/>
    </location>
</feature>
<feature type="chain" id="PRO_5046441399" evidence="1">
    <location>
        <begin position="35"/>
        <end position="540"/>
    </location>
</feature>
<dbReference type="CDD" id="cd23432">
    <property type="entry name" value="beta-trefoil_Ricin_EndoBetaGal-like"/>
    <property type="match status" value="1"/>
</dbReference>
<keyword evidence="3" id="KW-1185">Reference proteome</keyword>
<dbReference type="SUPFAM" id="SSF55486">
    <property type="entry name" value="Metalloproteases ('zincins'), catalytic domain"/>
    <property type="match status" value="1"/>
</dbReference>
<proteinExistence type="predicted"/>
<keyword evidence="1" id="KW-0732">Signal</keyword>
<comment type="caution">
    <text evidence="2">The sequence shown here is derived from an EMBL/GenBank/DDBJ whole genome shotgun (WGS) entry which is preliminary data.</text>
</comment>
<sequence>MKRRFAPLSSVRAWAAPAALLALVSVFSYTPATAAPTRHAQATQAARPSVQAQQAQPLKSKYRADAGLGDCLRTFAGNDTVQVGSCTPAAGEYTSMRQWEAVDQGNGYVLVKNRYRTDAALGDCLRTFSGNDTVQAGSCTPAAGEYTSMRLWKAVDQGNGYVLLTNKYRTDAALGDCLRTFSGNDTVQAGSCTPAAGEYTSMRLWNAAVFATGWPTRPVTGQKRALVMATHWNDATPVDPAPVEQATLGAGAPSLRTYLQEVSGGSLSLTGDMLTGVDLGARPAGCESAAILSAARAAARARGVEPDTYDYLFVDISRHSACAWEGLAALPGNWILSNGVGHKTWMWTHEFGHSSGFQHSDTLKACPAAGSVTTVSGACTVSGGDDPTDTMGGGGMHLYPADYRQFAGWVPESQVPRVTATGSYQLGVLGVSGTQEFRVARPDGGFLSLEYRRATPPYDDYTATDPLVNGVIVRIVTLGGTVRNRLVDATPGTSTTDDAPLAAGRTLVDEDAGTAVTVCSVGAEGADLRIAVGGTTPPAC</sequence>
<dbReference type="PROSITE" id="PS50231">
    <property type="entry name" value="RICIN_B_LECTIN"/>
    <property type="match status" value="1"/>
</dbReference>
<evidence type="ECO:0000313" key="2">
    <source>
        <dbReference type="EMBL" id="MFF5923863.1"/>
    </source>
</evidence>
<protein>
    <submittedName>
        <fullName evidence="2">Uncharacterized protein</fullName>
    </submittedName>
</protein>
<name>A0ABW6Y271_9ACTN</name>
<evidence type="ECO:0000313" key="3">
    <source>
        <dbReference type="Proteomes" id="UP001602370"/>
    </source>
</evidence>
<dbReference type="RefSeq" id="WP_388311535.1">
    <property type="nucleotide sequence ID" value="NZ_JBIBDZ010000016.1"/>
</dbReference>
<reference evidence="2 3" key="1">
    <citation type="submission" date="2024-10" db="EMBL/GenBank/DDBJ databases">
        <title>The Natural Products Discovery Center: Release of the First 8490 Sequenced Strains for Exploring Actinobacteria Biosynthetic Diversity.</title>
        <authorList>
            <person name="Kalkreuter E."/>
            <person name="Kautsar S.A."/>
            <person name="Yang D."/>
            <person name="Bader C.D."/>
            <person name="Teijaro C.N."/>
            <person name="Fluegel L."/>
            <person name="Davis C.M."/>
            <person name="Simpson J.R."/>
            <person name="Lauterbach L."/>
            <person name="Steele A.D."/>
            <person name="Gui C."/>
            <person name="Meng S."/>
            <person name="Li G."/>
            <person name="Viehrig K."/>
            <person name="Ye F."/>
            <person name="Su P."/>
            <person name="Kiefer A.F."/>
            <person name="Nichols A."/>
            <person name="Cepeda A.J."/>
            <person name="Yan W."/>
            <person name="Fan B."/>
            <person name="Jiang Y."/>
            <person name="Adhikari A."/>
            <person name="Zheng C.-J."/>
            <person name="Schuster L."/>
            <person name="Cowan T.M."/>
            <person name="Smanski M.J."/>
            <person name="Chevrette M.G."/>
            <person name="De Carvalho L.P.S."/>
            <person name="Shen B."/>
        </authorList>
    </citation>
    <scope>NUCLEOTIDE SEQUENCE [LARGE SCALE GENOMIC DNA]</scope>
    <source>
        <strain evidence="2 3">NPDC012605</strain>
    </source>
</reference>
<organism evidence="2 3">
    <name type="scientific">Streptomyces flavochromogenes</name>
    <dbReference type="NCBI Taxonomy" id="68199"/>
    <lineage>
        <taxon>Bacteria</taxon>
        <taxon>Bacillati</taxon>
        <taxon>Actinomycetota</taxon>
        <taxon>Actinomycetes</taxon>
        <taxon>Kitasatosporales</taxon>
        <taxon>Streptomycetaceae</taxon>
        <taxon>Streptomyces</taxon>
    </lineage>
</organism>
<accession>A0ABW6Y271</accession>
<gene>
    <name evidence="2" type="ORF">ACFY8C_36895</name>
</gene>